<evidence type="ECO:0000313" key="1">
    <source>
        <dbReference type="EMBL" id="MDJ1645657.1"/>
    </source>
</evidence>
<keyword evidence="1" id="KW-0436">Ligase</keyword>
<dbReference type="EMBL" id="JASDDP010000010">
    <property type="protein sequence ID" value="MDJ1645657.1"/>
    <property type="molecule type" value="Genomic_DNA"/>
</dbReference>
<proteinExistence type="predicted"/>
<dbReference type="Proteomes" id="UP001224428">
    <property type="component" value="Unassembled WGS sequence"/>
</dbReference>
<keyword evidence="2" id="KW-1185">Reference proteome</keyword>
<dbReference type="InterPro" id="IPR036113">
    <property type="entry name" value="Asp/Glu-ADT_sf_sub_c"/>
</dbReference>
<dbReference type="AlphaFoldDB" id="A0AAJ1UWI0"/>
<name>A0AAJ1UWI0_9MOLU</name>
<dbReference type="InterPro" id="IPR003837">
    <property type="entry name" value="GatC"/>
</dbReference>
<dbReference type="GO" id="GO:0006450">
    <property type="term" value="P:regulation of translational fidelity"/>
    <property type="evidence" value="ECO:0007669"/>
    <property type="project" value="InterPro"/>
</dbReference>
<gene>
    <name evidence="1" type="ORF">QLQ80_00940</name>
</gene>
<dbReference type="EC" id="6.3.5.-" evidence="1"/>
<sequence length="98" mass="11617">MEISREYLRELAKDILIDIDEDVIDGMLEEYYIINEHLNRVKNIDVEGVEPMFLIDEELTSYLREDEENEELLIKKEDLLSNAANKNLDYVIIKKVVE</sequence>
<protein>
    <submittedName>
        <fullName evidence="1">Asp-tRNA(Asn)/Glu-tRNA(Gln) amidotransferase subunit GatC</fullName>
        <ecNumber evidence="1">6.3.5.-</ecNumber>
    </submittedName>
</protein>
<organism evidence="1 2">
    <name type="scientific">Mycoplasma phocimorsus</name>
    <dbReference type="NCBI Taxonomy" id="3045839"/>
    <lineage>
        <taxon>Bacteria</taxon>
        <taxon>Bacillati</taxon>
        <taxon>Mycoplasmatota</taxon>
        <taxon>Mollicutes</taxon>
        <taxon>Mycoplasmataceae</taxon>
        <taxon>Mycoplasma</taxon>
    </lineage>
</organism>
<evidence type="ECO:0000313" key="2">
    <source>
        <dbReference type="Proteomes" id="UP001224428"/>
    </source>
</evidence>
<comment type="caution">
    <text evidence="1">The sequence shown here is derived from an EMBL/GenBank/DDBJ whole genome shotgun (WGS) entry which is preliminary data.</text>
</comment>
<dbReference type="Pfam" id="PF02686">
    <property type="entry name" value="GatC"/>
    <property type="match status" value="1"/>
</dbReference>
<dbReference type="RefSeq" id="WP_283823456.1">
    <property type="nucleotide sequence ID" value="NZ_JASDAY010000016.1"/>
</dbReference>
<reference evidence="1" key="1">
    <citation type="submission" date="2023-05" db="EMBL/GenBank/DDBJ databases">
        <title>Mycoplasma phocimorsus sp. nov., isolated from Scandinavian patients with seal finger or septic arthritis after contact with seals.</title>
        <authorList>
            <person name="Skafte-Holm A."/>
            <person name="Pedersen T.R."/>
            <person name="Froelund M."/>
            <person name="Stegger M."/>
            <person name="Qvortrup K."/>
            <person name="Michaels D.L."/>
            <person name="Brown D.R."/>
            <person name="Jensen J.S."/>
        </authorList>
    </citation>
    <scope>NUCLEOTIDE SEQUENCE</scope>
    <source>
        <strain evidence="1">M5725</strain>
    </source>
</reference>
<accession>A0AAJ1UWI0</accession>
<dbReference type="GO" id="GO:0016874">
    <property type="term" value="F:ligase activity"/>
    <property type="evidence" value="ECO:0007669"/>
    <property type="project" value="UniProtKB-KW"/>
</dbReference>
<dbReference type="SUPFAM" id="SSF141000">
    <property type="entry name" value="Glu-tRNAGln amidotransferase C subunit"/>
    <property type="match status" value="1"/>
</dbReference>